<dbReference type="InterPro" id="IPR002792">
    <property type="entry name" value="TRAM_dom"/>
</dbReference>
<dbReference type="GO" id="GO:0046872">
    <property type="term" value="F:metal ion binding"/>
    <property type="evidence" value="ECO:0007669"/>
    <property type="project" value="UniProtKB-KW"/>
</dbReference>
<sequence>MSETLVESGTAERKVFIKTYGCQMNVYDSQRMGDALRGEGYRETDAIEEADLVLLNTCHIREKAAEKIYSELGRIRVLKAERASQGREMQVGVTGCVAQAEGAEIIARAPVVDLVIGPQTYHRLPDALRRARAGERVVETDYAVEDKFEHLPDASERQIRTRGVTAFLTVQEGCDKFCTFCVVPYTRGAEVSRPREAVLAEARRLAEAGVREVTLLGQNVNAWEHTDAAGRRHGLGSLLRELAEIPGLARLRYTTSHPRDMGDDLVEAHRDLRALMPYLHLPVQSGSDAILKAMNRRHKAADYHRLVERIRQARPDIALSGDFIVGFPGESEADFEATLALVREVGYAAAYTFKYSPRPGTPGAAMDGHVPEPVKTERLERLQALIREQQTAFQASFVGRDTEVLIEKPGRHANQRIGRSPYLLPVVIPASAGEVGDIVTVRIGDTRPNSLMAVGAEPSDNLPPLSRAMRFETATLARTIA</sequence>
<dbReference type="PANTHER" id="PTHR43020:SF2">
    <property type="entry name" value="MITOCHONDRIAL TRNA METHYLTHIOTRANSFERASE CDK5RAP1"/>
    <property type="match status" value="1"/>
</dbReference>
<dbReference type="PROSITE" id="PS51449">
    <property type="entry name" value="MTTASE_N"/>
    <property type="match status" value="1"/>
</dbReference>
<feature type="domain" description="MTTase N-terminal" evidence="16">
    <location>
        <begin position="13"/>
        <end position="133"/>
    </location>
</feature>
<protein>
    <recommendedName>
        <fullName evidence="11 14">tRNA-2-methylthio-N(6)-dimethylallyladenosine synthase</fullName>
        <ecNumber evidence="10 14">2.8.4.3</ecNumber>
    </recommendedName>
    <alternativeName>
        <fullName evidence="13 14">(Dimethylallyl)adenosine tRNA methylthiotransferase MiaB</fullName>
    </alternativeName>
    <alternativeName>
        <fullName evidence="12 14">tRNA-i(6)A37 methylthiotransferase</fullName>
    </alternativeName>
</protein>
<evidence type="ECO:0000256" key="5">
    <source>
        <dbReference type="ARBA" id="ARBA00022691"/>
    </source>
</evidence>
<keyword evidence="19" id="KW-1185">Reference proteome</keyword>
<dbReference type="Pfam" id="PF04055">
    <property type="entry name" value="Radical_SAM"/>
    <property type="match status" value="1"/>
</dbReference>
<evidence type="ECO:0000256" key="4">
    <source>
        <dbReference type="ARBA" id="ARBA00022679"/>
    </source>
</evidence>
<dbReference type="SUPFAM" id="SSF102114">
    <property type="entry name" value="Radical SAM enzymes"/>
    <property type="match status" value="1"/>
</dbReference>
<dbReference type="InterPro" id="IPR023404">
    <property type="entry name" value="rSAM_horseshoe"/>
</dbReference>
<comment type="subcellular location">
    <subcellularLocation>
        <location evidence="14">Cytoplasm</location>
    </subcellularLocation>
</comment>
<evidence type="ECO:0000313" key="19">
    <source>
        <dbReference type="Proteomes" id="UP000542776"/>
    </source>
</evidence>
<comment type="subunit">
    <text evidence="14">Monomer.</text>
</comment>
<dbReference type="InterPro" id="IPR058240">
    <property type="entry name" value="rSAM_sf"/>
</dbReference>
<dbReference type="Pfam" id="PF01938">
    <property type="entry name" value="TRAM"/>
    <property type="match status" value="1"/>
</dbReference>
<evidence type="ECO:0000256" key="3">
    <source>
        <dbReference type="ARBA" id="ARBA00022490"/>
    </source>
</evidence>
<gene>
    <name evidence="14" type="primary">miaB</name>
    <name evidence="18" type="ORF">GGR04_001632</name>
</gene>
<keyword evidence="9 14" id="KW-0411">Iron-sulfur</keyword>
<comment type="catalytic activity">
    <reaction evidence="14">
        <text>N(6)-dimethylallyladenosine(37) in tRNA + (sulfur carrier)-SH + AH2 + 2 S-adenosyl-L-methionine = 2-methylsulfanyl-N(6)-dimethylallyladenosine(37) in tRNA + (sulfur carrier)-H + 5'-deoxyadenosine + L-methionine + A + S-adenosyl-L-homocysteine + 2 H(+)</text>
        <dbReference type="Rhea" id="RHEA:37067"/>
        <dbReference type="Rhea" id="RHEA-COMP:10375"/>
        <dbReference type="Rhea" id="RHEA-COMP:10376"/>
        <dbReference type="Rhea" id="RHEA-COMP:14737"/>
        <dbReference type="Rhea" id="RHEA-COMP:14739"/>
        <dbReference type="ChEBI" id="CHEBI:13193"/>
        <dbReference type="ChEBI" id="CHEBI:15378"/>
        <dbReference type="ChEBI" id="CHEBI:17319"/>
        <dbReference type="ChEBI" id="CHEBI:17499"/>
        <dbReference type="ChEBI" id="CHEBI:29917"/>
        <dbReference type="ChEBI" id="CHEBI:57844"/>
        <dbReference type="ChEBI" id="CHEBI:57856"/>
        <dbReference type="ChEBI" id="CHEBI:59789"/>
        <dbReference type="ChEBI" id="CHEBI:64428"/>
        <dbReference type="ChEBI" id="CHEBI:74415"/>
        <dbReference type="ChEBI" id="CHEBI:74417"/>
        <dbReference type="EC" id="2.8.4.3"/>
    </reaction>
</comment>
<dbReference type="RefSeq" id="WP_183199326.1">
    <property type="nucleotide sequence ID" value="NZ_JACIEK010000002.1"/>
</dbReference>
<dbReference type="HAMAP" id="MF_01864">
    <property type="entry name" value="tRNA_metthiotr_MiaB"/>
    <property type="match status" value="1"/>
</dbReference>
<evidence type="ECO:0000256" key="12">
    <source>
        <dbReference type="ARBA" id="ARBA00080698"/>
    </source>
</evidence>
<dbReference type="CDD" id="cd01335">
    <property type="entry name" value="Radical_SAM"/>
    <property type="match status" value="1"/>
</dbReference>
<feature type="binding site" evidence="14">
    <location>
        <position position="96"/>
    </location>
    <ligand>
        <name>[4Fe-4S] cluster</name>
        <dbReference type="ChEBI" id="CHEBI:49883"/>
        <label>1</label>
    </ligand>
</feature>
<evidence type="ECO:0000256" key="10">
    <source>
        <dbReference type="ARBA" id="ARBA00033765"/>
    </source>
</evidence>
<evidence type="ECO:0000259" key="16">
    <source>
        <dbReference type="PROSITE" id="PS51449"/>
    </source>
</evidence>
<dbReference type="PROSITE" id="PS51918">
    <property type="entry name" value="RADICAL_SAM"/>
    <property type="match status" value="1"/>
</dbReference>
<dbReference type="InterPro" id="IPR006638">
    <property type="entry name" value="Elp3/MiaA/NifB-like_rSAM"/>
</dbReference>
<organism evidence="18 19">
    <name type="scientific">Aureimonas pseudogalii</name>
    <dbReference type="NCBI Taxonomy" id="1744844"/>
    <lineage>
        <taxon>Bacteria</taxon>
        <taxon>Pseudomonadati</taxon>
        <taxon>Pseudomonadota</taxon>
        <taxon>Alphaproteobacteria</taxon>
        <taxon>Hyphomicrobiales</taxon>
        <taxon>Aurantimonadaceae</taxon>
        <taxon>Aureimonas</taxon>
    </lineage>
</organism>
<dbReference type="GO" id="GO:0035597">
    <property type="term" value="F:tRNA-2-methylthio-N(6)-dimethylallyladenosine(37) synthase activity"/>
    <property type="evidence" value="ECO:0007669"/>
    <property type="project" value="UniProtKB-EC"/>
</dbReference>
<evidence type="ECO:0000256" key="11">
    <source>
        <dbReference type="ARBA" id="ARBA00068570"/>
    </source>
</evidence>
<evidence type="ECO:0000256" key="2">
    <source>
        <dbReference type="ARBA" id="ARBA00022485"/>
    </source>
</evidence>
<keyword evidence="7 14" id="KW-0479">Metal-binding</keyword>
<feature type="binding site" evidence="14">
    <location>
        <position position="174"/>
    </location>
    <ligand>
        <name>[4Fe-4S] cluster</name>
        <dbReference type="ChEBI" id="CHEBI:49883"/>
        <label>2</label>
        <note>4Fe-4S-S-AdoMet</note>
    </ligand>
</feature>
<dbReference type="InterPro" id="IPR038135">
    <property type="entry name" value="Methylthiotransferase_N_sf"/>
</dbReference>
<keyword evidence="2 14" id="KW-0004">4Fe-4S</keyword>
<evidence type="ECO:0000256" key="6">
    <source>
        <dbReference type="ARBA" id="ARBA00022694"/>
    </source>
</evidence>
<evidence type="ECO:0000256" key="9">
    <source>
        <dbReference type="ARBA" id="ARBA00023014"/>
    </source>
</evidence>
<dbReference type="SFLD" id="SFLDG01061">
    <property type="entry name" value="methylthiotransferase"/>
    <property type="match status" value="1"/>
</dbReference>
<dbReference type="SFLD" id="SFLDF00273">
    <property type="entry name" value="(dimethylallyl)adenosine_tRNA"/>
    <property type="match status" value="1"/>
</dbReference>
<dbReference type="EMBL" id="JACIEK010000002">
    <property type="protein sequence ID" value="MBB3997796.1"/>
    <property type="molecule type" value="Genomic_DNA"/>
</dbReference>
<keyword evidence="6 14" id="KW-0819">tRNA processing</keyword>
<dbReference type="FunFam" id="3.80.30.20:FF:000001">
    <property type="entry name" value="tRNA-2-methylthio-N(6)-dimethylallyladenosine synthase 2"/>
    <property type="match status" value="1"/>
</dbReference>
<dbReference type="SFLD" id="SFLDS00029">
    <property type="entry name" value="Radical_SAM"/>
    <property type="match status" value="1"/>
</dbReference>
<dbReference type="SMART" id="SM00729">
    <property type="entry name" value="Elp3"/>
    <property type="match status" value="1"/>
</dbReference>
<reference evidence="18 19" key="1">
    <citation type="submission" date="2020-08" db="EMBL/GenBank/DDBJ databases">
        <title>Genomic Encyclopedia of Type Strains, Phase IV (KMG-IV): sequencing the most valuable type-strain genomes for metagenomic binning, comparative biology and taxonomic classification.</title>
        <authorList>
            <person name="Goeker M."/>
        </authorList>
    </citation>
    <scope>NUCLEOTIDE SEQUENCE [LARGE SCALE GENOMIC DNA]</scope>
    <source>
        <strain evidence="18 19">DSM 102238</strain>
    </source>
</reference>
<evidence type="ECO:0000259" key="15">
    <source>
        <dbReference type="PROSITE" id="PS50926"/>
    </source>
</evidence>
<feature type="domain" description="Radical SAM core" evidence="17">
    <location>
        <begin position="160"/>
        <end position="392"/>
    </location>
</feature>
<proteinExistence type="inferred from homology"/>
<dbReference type="NCBIfam" id="TIGR00089">
    <property type="entry name" value="MiaB/RimO family radical SAM methylthiotransferase"/>
    <property type="match status" value="1"/>
</dbReference>
<keyword evidence="5 14" id="KW-0949">S-adenosyl-L-methionine</keyword>
<keyword evidence="3 14" id="KW-0963">Cytoplasm</keyword>
<dbReference type="AlphaFoldDB" id="A0A7W6ED17"/>
<evidence type="ECO:0000256" key="1">
    <source>
        <dbReference type="ARBA" id="ARBA00003234"/>
    </source>
</evidence>
<dbReference type="Gene3D" id="3.80.30.20">
    <property type="entry name" value="tm_1862 like domain"/>
    <property type="match status" value="1"/>
</dbReference>
<dbReference type="PROSITE" id="PS50926">
    <property type="entry name" value="TRAM"/>
    <property type="match status" value="1"/>
</dbReference>
<evidence type="ECO:0000256" key="14">
    <source>
        <dbReference type="HAMAP-Rule" id="MF_01864"/>
    </source>
</evidence>
<evidence type="ECO:0000313" key="18">
    <source>
        <dbReference type="EMBL" id="MBB3997796.1"/>
    </source>
</evidence>
<feature type="binding site" evidence="14">
    <location>
        <position position="178"/>
    </location>
    <ligand>
        <name>[4Fe-4S] cluster</name>
        <dbReference type="ChEBI" id="CHEBI:49883"/>
        <label>2</label>
        <note>4Fe-4S-S-AdoMet</note>
    </ligand>
</feature>
<dbReference type="SFLD" id="SFLDG01082">
    <property type="entry name" value="B12-binding_domain_containing"/>
    <property type="match status" value="1"/>
</dbReference>
<keyword evidence="4 14" id="KW-0808">Transferase</keyword>
<evidence type="ECO:0000256" key="8">
    <source>
        <dbReference type="ARBA" id="ARBA00023004"/>
    </source>
</evidence>
<feature type="domain" description="TRAM" evidence="15">
    <location>
        <begin position="395"/>
        <end position="457"/>
    </location>
</feature>
<dbReference type="InterPro" id="IPR013848">
    <property type="entry name" value="Methylthiotransferase_N"/>
</dbReference>
<evidence type="ECO:0000256" key="13">
    <source>
        <dbReference type="ARBA" id="ARBA00081141"/>
    </source>
</evidence>
<dbReference type="InterPro" id="IPR006463">
    <property type="entry name" value="MiaB_methiolase"/>
</dbReference>
<dbReference type="Gene3D" id="3.40.50.12160">
    <property type="entry name" value="Methylthiotransferase, N-terminal domain"/>
    <property type="match status" value="1"/>
</dbReference>
<dbReference type="GO" id="GO:0051539">
    <property type="term" value="F:4 iron, 4 sulfur cluster binding"/>
    <property type="evidence" value="ECO:0007669"/>
    <property type="project" value="UniProtKB-UniRule"/>
</dbReference>
<feature type="binding site" evidence="14">
    <location>
        <position position="22"/>
    </location>
    <ligand>
        <name>[4Fe-4S] cluster</name>
        <dbReference type="ChEBI" id="CHEBI:49883"/>
        <label>1</label>
    </ligand>
</feature>
<dbReference type="NCBIfam" id="TIGR01574">
    <property type="entry name" value="miaB-methiolase"/>
    <property type="match status" value="1"/>
</dbReference>
<evidence type="ECO:0000256" key="7">
    <source>
        <dbReference type="ARBA" id="ARBA00022723"/>
    </source>
</evidence>
<dbReference type="EC" id="2.8.4.3" evidence="10 14"/>
<dbReference type="GO" id="GO:0005829">
    <property type="term" value="C:cytosol"/>
    <property type="evidence" value="ECO:0007669"/>
    <property type="project" value="TreeGrafter"/>
</dbReference>
<comment type="caution">
    <text evidence="18">The sequence shown here is derived from an EMBL/GenBank/DDBJ whole genome shotgun (WGS) entry which is preliminary data.</text>
</comment>
<name>A0A7W6ED17_9HYPH</name>
<dbReference type="Pfam" id="PF00919">
    <property type="entry name" value="UPF0004"/>
    <property type="match status" value="1"/>
</dbReference>
<feature type="binding site" evidence="14">
    <location>
        <position position="58"/>
    </location>
    <ligand>
        <name>[4Fe-4S] cluster</name>
        <dbReference type="ChEBI" id="CHEBI:49883"/>
        <label>1</label>
    </ligand>
</feature>
<dbReference type="InterPro" id="IPR020612">
    <property type="entry name" value="Methylthiotransferase_CS"/>
</dbReference>
<comment type="similarity">
    <text evidence="14">Belongs to the methylthiotransferase family. MiaB subfamily.</text>
</comment>
<keyword evidence="8 14" id="KW-0408">Iron</keyword>
<dbReference type="Proteomes" id="UP000542776">
    <property type="component" value="Unassembled WGS sequence"/>
</dbReference>
<dbReference type="PANTHER" id="PTHR43020">
    <property type="entry name" value="CDK5 REGULATORY SUBUNIT-ASSOCIATED PROTEIN 1"/>
    <property type="match status" value="1"/>
</dbReference>
<dbReference type="InterPro" id="IPR007197">
    <property type="entry name" value="rSAM"/>
</dbReference>
<feature type="binding site" evidence="14">
    <location>
        <position position="181"/>
    </location>
    <ligand>
        <name>[4Fe-4S] cluster</name>
        <dbReference type="ChEBI" id="CHEBI:49883"/>
        <label>2</label>
        <note>4Fe-4S-S-AdoMet</note>
    </ligand>
</feature>
<dbReference type="PROSITE" id="PS01278">
    <property type="entry name" value="MTTASE_RADICAL"/>
    <property type="match status" value="1"/>
</dbReference>
<accession>A0A7W6ED17</accession>
<dbReference type="InterPro" id="IPR005839">
    <property type="entry name" value="Methylthiotransferase"/>
</dbReference>
<dbReference type="FunFam" id="3.40.50.12160:FF:000003">
    <property type="entry name" value="CDK5 regulatory subunit-associated protein 1"/>
    <property type="match status" value="1"/>
</dbReference>
<comment type="cofactor">
    <cofactor evidence="14">
        <name>[4Fe-4S] cluster</name>
        <dbReference type="ChEBI" id="CHEBI:49883"/>
    </cofactor>
    <text evidence="14">Binds 2 [4Fe-4S] clusters. One cluster is coordinated with 3 cysteines and an exchangeable S-adenosyl-L-methionine.</text>
</comment>
<evidence type="ECO:0000259" key="17">
    <source>
        <dbReference type="PROSITE" id="PS51918"/>
    </source>
</evidence>
<comment type="function">
    <text evidence="1 14">Catalyzes the methylthiolation of N6-(dimethylallyl)adenosine (i(6)A), leading to the formation of 2-methylthio-N6-(dimethylallyl)adenosine (ms(2)i(6)A) at position 37 in tRNAs that read codons beginning with uridine.</text>
</comment>